<sequence>MKYLLVLIVIVIAVGVWRSQRRTEARERRQAAAPRNPANPANAPLAAPQDMVECAHCGLHLPRSEAIEAAGRSYCSAEHRALAQRR</sequence>
<name>A0A1H3QBB8_9BURK</name>
<protein>
    <recommendedName>
        <fullName evidence="4">Deaminase</fullName>
    </recommendedName>
</protein>
<dbReference type="AlphaFoldDB" id="A0A1H3QBB8"/>
<feature type="compositionally biased region" description="Basic and acidic residues" evidence="1">
    <location>
        <begin position="21"/>
        <end position="30"/>
    </location>
</feature>
<evidence type="ECO:0000313" key="3">
    <source>
        <dbReference type="Proteomes" id="UP000183417"/>
    </source>
</evidence>
<feature type="region of interest" description="Disordered" evidence="1">
    <location>
        <begin position="20"/>
        <end position="45"/>
    </location>
</feature>
<dbReference type="Proteomes" id="UP000183417">
    <property type="component" value="Unassembled WGS sequence"/>
</dbReference>
<dbReference type="InterPro" id="IPR049708">
    <property type="entry name" value="PP0621-like"/>
</dbReference>
<proteinExistence type="predicted"/>
<feature type="compositionally biased region" description="Low complexity" evidence="1">
    <location>
        <begin position="31"/>
        <end position="45"/>
    </location>
</feature>
<evidence type="ECO:0008006" key="4">
    <source>
        <dbReference type="Google" id="ProtNLM"/>
    </source>
</evidence>
<dbReference type="EMBL" id="FNPE01000012">
    <property type="protein sequence ID" value="SDZ10706.1"/>
    <property type="molecule type" value="Genomic_DNA"/>
</dbReference>
<evidence type="ECO:0000256" key="1">
    <source>
        <dbReference type="SAM" id="MobiDB-lite"/>
    </source>
</evidence>
<organism evidence="2 3">
    <name type="scientific">Delftia lacustris</name>
    <dbReference type="NCBI Taxonomy" id="558537"/>
    <lineage>
        <taxon>Bacteria</taxon>
        <taxon>Pseudomonadati</taxon>
        <taxon>Pseudomonadota</taxon>
        <taxon>Betaproteobacteria</taxon>
        <taxon>Burkholderiales</taxon>
        <taxon>Comamonadaceae</taxon>
        <taxon>Delftia</taxon>
    </lineage>
</organism>
<dbReference type="RefSeq" id="WP_017407445.1">
    <property type="nucleotide sequence ID" value="NZ_CP141274.1"/>
</dbReference>
<evidence type="ECO:0000313" key="2">
    <source>
        <dbReference type="EMBL" id="SDZ10706.1"/>
    </source>
</evidence>
<dbReference type="NCBIfam" id="NF041023">
    <property type="entry name" value="PP0621_fam"/>
    <property type="match status" value="1"/>
</dbReference>
<dbReference type="GeneID" id="94694721"/>
<reference evidence="2 3" key="1">
    <citation type="submission" date="2016-10" db="EMBL/GenBank/DDBJ databases">
        <authorList>
            <person name="de Groot N.N."/>
        </authorList>
    </citation>
    <scope>NUCLEOTIDE SEQUENCE [LARGE SCALE GENOMIC DNA]</scope>
    <source>
        <strain evidence="2 3">LMG 24775</strain>
    </source>
</reference>
<accession>A0A1H3QBB8</accession>
<gene>
    <name evidence="2" type="ORF">SAMN05421547_11272</name>
</gene>